<dbReference type="Gene3D" id="3.20.20.450">
    <property type="entry name" value="EAL domain"/>
    <property type="match status" value="1"/>
</dbReference>
<dbReference type="InterPro" id="IPR029787">
    <property type="entry name" value="Nucleotide_cyclase"/>
</dbReference>
<keyword evidence="1" id="KW-0812">Transmembrane</keyword>
<dbReference type="InterPro" id="IPR043128">
    <property type="entry name" value="Rev_trsase/Diguanyl_cyclase"/>
</dbReference>
<dbReference type="InterPro" id="IPR035965">
    <property type="entry name" value="PAS-like_dom_sf"/>
</dbReference>
<dbReference type="PROSITE" id="PS50887">
    <property type="entry name" value="GGDEF"/>
    <property type="match status" value="1"/>
</dbReference>
<dbReference type="InterPro" id="IPR000014">
    <property type="entry name" value="PAS"/>
</dbReference>
<dbReference type="Proteomes" id="UP000270411">
    <property type="component" value="Plasmid unnamed1"/>
</dbReference>
<dbReference type="Gene3D" id="3.30.450.20">
    <property type="entry name" value="PAS domain"/>
    <property type="match status" value="1"/>
</dbReference>
<keyword evidence="4" id="KW-0614">Plasmid</keyword>
<dbReference type="SMART" id="SM00052">
    <property type="entry name" value="EAL"/>
    <property type="match status" value="1"/>
</dbReference>
<dbReference type="Pfam" id="PF00563">
    <property type="entry name" value="EAL"/>
    <property type="match status" value="1"/>
</dbReference>
<dbReference type="OrthoDB" id="8947889at2"/>
<dbReference type="EMBL" id="CP033968">
    <property type="protein sequence ID" value="AZG11977.1"/>
    <property type="molecule type" value="Genomic_DNA"/>
</dbReference>
<evidence type="ECO:0000256" key="1">
    <source>
        <dbReference type="SAM" id="Phobius"/>
    </source>
</evidence>
<proteinExistence type="predicted"/>
<dbReference type="PANTHER" id="PTHR44757">
    <property type="entry name" value="DIGUANYLATE CYCLASE DGCP"/>
    <property type="match status" value="1"/>
</dbReference>
<dbReference type="SUPFAM" id="SSF141868">
    <property type="entry name" value="EAL domain-like"/>
    <property type="match status" value="1"/>
</dbReference>
<dbReference type="CDD" id="cd00130">
    <property type="entry name" value="PAS"/>
    <property type="match status" value="1"/>
</dbReference>
<dbReference type="PROSITE" id="PS50883">
    <property type="entry name" value="EAL"/>
    <property type="match status" value="1"/>
</dbReference>
<accession>A0A3G8GUQ9</accession>
<dbReference type="InterPro" id="IPR052155">
    <property type="entry name" value="Biofilm_reg_signaling"/>
</dbReference>
<geneLocation type="plasmid" evidence="4">
    <name>unnamed1</name>
</geneLocation>
<gene>
    <name evidence="4" type="ORF">EHF44_00360</name>
</gene>
<dbReference type="KEGG" id="cpau:EHF44_00360"/>
<dbReference type="Pfam" id="PF00990">
    <property type="entry name" value="GGDEF"/>
    <property type="match status" value="1"/>
</dbReference>
<keyword evidence="1" id="KW-1133">Transmembrane helix</keyword>
<dbReference type="AlphaFoldDB" id="A0A3G8GUQ9"/>
<dbReference type="InterPro" id="IPR000160">
    <property type="entry name" value="GGDEF_dom"/>
</dbReference>
<dbReference type="SUPFAM" id="SSF55073">
    <property type="entry name" value="Nucleotide cyclase"/>
    <property type="match status" value="1"/>
</dbReference>
<protein>
    <submittedName>
        <fullName evidence="4">EAL domain-containing protein</fullName>
    </submittedName>
</protein>
<keyword evidence="1" id="KW-0472">Membrane</keyword>
<evidence type="ECO:0000313" key="4">
    <source>
        <dbReference type="EMBL" id="AZG11977.1"/>
    </source>
</evidence>
<dbReference type="SMART" id="SM00267">
    <property type="entry name" value="GGDEF"/>
    <property type="match status" value="1"/>
</dbReference>
<sequence>MLTSISIHEVIDFRRREYAEARESLAVFSSALTRQAAEILRSQKTVVRQVARTLNGDSNALSIQERFAIARATTENTCVARLFLYTLTGALELDTSGSPEPQAPLAPSKDLLTQAVSYIVDGPVPGLPYQISISEGLLGGNGQYRWLATSWIDFAPFAQTVAAITRDTGYQVALATEEGRILYRFPESARFDSQEIRQGAFDAWGKAASHAPIRELPAGAAAESVITRIEGAPLALQIALPTQTVNTAWQRRASYLAVLSTAGIGLIWLLIATILRQVKQTERVAESAERGEAMFVDVLSRLREAVIATDTKGTIRFANSNAFIALAATSTHQLIGQQIQTLLPPEVWKGSPLGAGGNPRQEASHEWAGCLPTLAGSSFHAEVRICGNGLHGTDGLVITIHDASERKAYEARVVEAATIDPVTNVSNMHAFRDRLDRLFLSESDRDQFHAVLAVQLSAPQGAPLDDSICALAADRLTTSIRDSDSVASEGSGRFFVLARNVSEPIDVAIIARRIAACYEAPLTPGGETLRLRARTGIALFPVDAETSDALVASAKKAAATANAEHFVYANEACSRQLESLREQADALRTSFGADNLKLNYAPMVCLKSNVIVGAIVTPLVSSNGRYIPLARLSAILEETRISALADECVLRSLLADLRACQAIPAPRLLIVPVHRDSFTRPGFLNTLREAVDALPTKWALGVSILEPVESEHWTQATVAISDLATFGVQVFLSDYGNGLASLPRLITSGVQGAILDRSQAPFMAGRDDAFAFVTAATAVAANLGIKLVATGVKDAEVASMLAKMGVSYACGPLYGTSYTAPVLPEPAIRESQTTNAR</sequence>
<feature type="transmembrane region" description="Helical" evidence="1">
    <location>
        <begin position="253"/>
        <end position="275"/>
    </location>
</feature>
<evidence type="ECO:0000259" key="2">
    <source>
        <dbReference type="PROSITE" id="PS50883"/>
    </source>
</evidence>
<feature type="domain" description="EAL" evidence="2">
    <location>
        <begin position="580"/>
        <end position="831"/>
    </location>
</feature>
<dbReference type="InterPro" id="IPR035919">
    <property type="entry name" value="EAL_sf"/>
</dbReference>
<dbReference type="SUPFAM" id="SSF55785">
    <property type="entry name" value="PYP-like sensor domain (PAS domain)"/>
    <property type="match status" value="1"/>
</dbReference>
<dbReference type="Gene3D" id="3.30.70.270">
    <property type="match status" value="1"/>
</dbReference>
<dbReference type="PANTHER" id="PTHR44757:SF2">
    <property type="entry name" value="BIOFILM ARCHITECTURE MAINTENANCE PROTEIN MBAA"/>
    <property type="match status" value="1"/>
</dbReference>
<name>A0A3G8GUQ9_9BURK</name>
<dbReference type="RefSeq" id="WP_049799857.1">
    <property type="nucleotide sequence ID" value="NZ_CP033968.1"/>
</dbReference>
<feature type="domain" description="GGDEF" evidence="3">
    <location>
        <begin position="447"/>
        <end position="572"/>
    </location>
</feature>
<organism evidence="4 5">
    <name type="scientific">Cupriavidus pauculus</name>
    <dbReference type="NCBI Taxonomy" id="82633"/>
    <lineage>
        <taxon>Bacteria</taxon>
        <taxon>Pseudomonadati</taxon>
        <taxon>Pseudomonadota</taxon>
        <taxon>Betaproteobacteria</taxon>
        <taxon>Burkholderiales</taxon>
        <taxon>Burkholderiaceae</taxon>
        <taxon>Cupriavidus</taxon>
    </lineage>
</organism>
<evidence type="ECO:0000313" key="5">
    <source>
        <dbReference type="Proteomes" id="UP000270411"/>
    </source>
</evidence>
<reference evidence="5" key="1">
    <citation type="submission" date="2018-11" db="EMBL/GenBank/DDBJ databases">
        <title>FDA dAtabase for Regulatory Grade micrObial Sequences (FDA-ARGOS): Supporting development and validation of Infectious Disease Dx tests.</title>
        <authorList>
            <person name="Goldberg B."/>
            <person name="Campos J."/>
            <person name="Tallon L."/>
            <person name="Sadzewicz L."/>
            <person name="Zhao X."/>
            <person name="Vavikolanu K."/>
            <person name="Mehta A."/>
            <person name="Aluvathingal J."/>
            <person name="Nadendla S."/>
            <person name="Geyer C."/>
            <person name="Nandy P."/>
            <person name="Yan Y."/>
            <person name="Sichtig H."/>
        </authorList>
    </citation>
    <scope>NUCLEOTIDE SEQUENCE [LARGE SCALE GENOMIC DNA]</scope>
    <source>
        <strain evidence="5">FDAARGOS_614</strain>
        <plasmid evidence="5">unnamed1</plasmid>
    </source>
</reference>
<evidence type="ECO:0000259" key="3">
    <source>
        <dbReference type="PROSITE" id="PS50887"/>
    </source>
</evidence>
<dbReference type="InterPro" id="IPR001633">
    <property type="entry name" value="EAL_dom"/>
</dbReference>